<sequence>MATTRLPTYGLMETNEQRLDEDLSIQRLEPQTAEPDLLGSLDNTISRLDQAFQRFWRWLEARMSAPQAWHLGRKSGDGGRRRPEPPQSKVTPQAAVRPDHTLPQRKLTKTKMVRPRKRISNSHLKLQQCARPLKAYMPTKPLGNPGGGHAAQQPGLTHIKRQVSHCRQREKLARGYPRQNSNHRADGERQGRTSIHTEGLNTPPPPPIIRCTFTQGLASLGQPPCSSRRDLDSSCHMHRDCIQHPIGIG</sequence>
<evidence type="ECO:0000313" key="3">
    <source>
        <dbReference type="Proteomes" id="UP001295444"/>
    </source>
</evidence>
<reference evidence="2" key="1">
    <citation type="submission" date="2022-03" db="EMBL/GenBank/DDBJ databases">
        <authorList>
            <person name="Alioto T."/>
            <person name="Alioto T."/>
            <person name="Gomez Garrido J."/>
        </authorList>
    </citation>
    <scope>NUCLEOTIDE SEQUENCE</scope>
</reference>
<evidence type="ECO:0000256" key="1">
    <source>
        <dbReference type="SAM" id="MobiDB-lite"/>
    </source>
</evidence>
<keyword evidence="3" id="KW-1185">Reference proteome</keyword>
<proteinExistence type="predicted"/>
<name>A0AAD1VTF0_PELCU</name>
<feature type="compositionally biased region" description="Basic and acidic residues" evidence="1">
    <location>
        <begin position="74"/>
        <end position="84"/>
    </location>
</feature>
<evidence type="ECO:0000313" key="2">
    <source>
        <dbReference type="EMBL" id="CAH2249487.1"/>
    </source>
</evidence>
<gene>
    <name evidence="2" type="ORF">PECUL_23A007104</name>
</gene>
<feature type="region of interest" description="Disordered" evidence="1">
    <location>
        <begin position="170"/>
        <end position="206"/>
    </location>
</feature>
<accession>A0AAD1VTF0</accession>
<dbReference type="Proteomes" id="UP001295444">
    <property type="component" value="Chromosome 02"/>
</dbReference>
<feature type="region of interest" description="Disordered" evidence="1">
    <location>
        <begin position="69"/>
        <end position="102"/>
    </location>
</feature>
<protein>
    <submittedName>
        <fullName evidence="2">Uncharacterized protein</fullName>
    </submittedName>
</protein>
<organism evidence="2 3">
    <name type="scientific">Pelobates cultripes</name>
    <name type="common">Western spadefoot toad</name>
    <dbReference type="NCBI Taxonomy" id="61616"/>
    <lineage>
        <taxon>Eukaryota</taxon>
        <taxon>Metazoa</taxon>
        <taxon>Chordata</taxon>
        <taxon>Craniata</taxon>
        <taxon>Vertebrata</taxon>
        <taxon>Euteleostomi</taxon>
        <taxon>Amphibia</taxon>
        <taxon>Batrachia</taxon>
        <taxon>Anura</taxon>
        <taxon>Pelobatoidea</taxon>
        <taxon>Pelobatidae</taxon>
        <taxon>Pelobates</taxon>
    </lineage>
</organism>
<dbReference type="EMBL" id="OW240913">
    <property type="protein sequence ID" value="CAH2249487.1"/>
    <property type="molecule type" value="Genomic_DNA"/>
</dbReference>
<dbReference type="AlphaFoldDB" id="A0AAD1VTF0"/>